<dbReference type="GO" id="GO:0006355">
    <property type="term" value="P:regulation of DNA-templated transcription"/>
    <property type="evidence" value="ECO:0007669"/>
    <property type="project" value="InterPro"/>
</dbReference>
<dbReference type="NCBIfam" id="NF007621">
    <property type="entry name" value="PRK10276.1"/>
    <property type="match status" value="1"/>
</dbReference>
<feature type="region of interest" description="Disordered" evidence="8">
    <location>
        <begin position="172"/>
        <end position="232"/>
    </location>
</feature>
<dbReference type="InterPro" id="IPR039418">
    <property type="entry name" value="LexA-like"/>
</dbReference>
<name>A0AB39U3Z3_9BIFI</name>
<feature type="domain" description="Peptidase S24/S26A/S26B/S26C" evidence="9">
    <location>
        <begin position="52"/>
        <end position="164"/>
    </location>
</feature>
<sequence length="232" mass="24817">MHNEMSHATEHGDGVPSRNASEIDGTADQASLRVTDVVQAAVSPRPVLMALEAVHAGFPSVAQDYFAGDFSLDENVITNPDTTFILHVAGDSMEGAGIFDGDLLIVDRSIAPAAGDIVVAILDDELTVKRLLVHGSTPVLHPENARYPNFIPGNDESLSIWGVVTGNFHSQHDALSSRHSAQVPRTSTPAPHRADTSHSSHHARVSSYAAESHRSGQLHQDAQRYPRSGWGA</sequence>
<dbReference type="InterPro" id="IPR050077">
    <property type="entry name" value="LexA_repressor"/>
</dbReference>
<dbReference type="KEGG" id="baqk:QN215_05190"/>
<reference evidence="10" key="1">
    <citation type="submission" date="2023-07" db="EMBL/GenBank/DDBJ databases">
        <title>Bifidobacterium aquikefiriaerophilum sp. nov. and Bifidobacterium eccum sp. nov., isolated from water kefir.</title>
        <authorList>
            <person name="Breselge S."/>
            <person name="Bellassi P."/>
            <person name="Barcenilla C."/>
            <person name="Alvarez-Ordonez A."/>
            <person name="Morelli L."/>
            <person name="Cotter P.D."/>
        </authorList>
    </citation>
    <scope>NUCLEOTIDE SEQUENCE</scope>
    <source>
        <strain evidence="10">WK041_4_12</strain>
    </source>
</reference>
<gene>
    <name evidence="10" type="ORF">QN215_05190</name>
</gene>
<protein>
    <submittedName>
        <fullName evidence="10">S24 family peptidase</fullName>
    </submittedName>
</protein>
<feature type="region of interest" description="Disordered" evidence="8">
    <location>
        <begin position="1"/>
        <end position="24"/>
    </location>
</feature>
<dbReference type="SUPFAM" id="SSF51306">
    <property type="entry name" value="LexA/Signal peptidase"/>
    <property type="match status" value="1"/>
</dbReference>
<dbReference type="GO" id="GO:0009432">
    <property type="term" value="P:SOS response"/>
    <property type="evidence" value="ECO:0007669"/>
    <property type="project" value="UniProtKB-KW"/>
</dbReference>
<organism evidence="10">
    <name type="scientific">Bifidobacterium aquikefiricola</name>
    <dbReference type="NCBI Taxonomy" id="3059038"/>
    <lineage>
        <taxon>Bacteria</taxon>
        <taxon>Bacillati</taxon>
        <taxon>Actinomycetota</taxon>
        <taxon>Actinomycetes</taxon>
        <taxon>Bifidobacteriales</taxon>
        <taxon>Bifidobacteriaceae</taxon>
        <taxon>Bifidobacterium</taxon>
    </lineage>
</organism>
<evidence type="ECO:0000256" key="7">
    <source>
        <dbReference type="RuleBase" id="RU003991"/>
    </source>
</evidence>
<dbReference type="Gene3D" id="2.10.109.10">
    <property type="entry name" value="Umud Fragment, subunit A"/>
    <property type="match status" value="1"/>
</dbReference>
<feature type="compositionally biased region" description="Polar residues" evidence="8">
    <location>
        <begin position="177"/>
        <end position="189"/>
    </location>
</feature>
<accession>A0AB39U3Z3</accession>
<dbReference type="GO" id="GO:0016787">
    <property type="term" value="F:hydrolase activity"/>
    <property type="evidence" value="ECO:0007669"/>
    <property type="project" value="UniProtKB-KW"/>
</dbReference>
<evidence type="ECO:0000259" key="9">
    <source>
        <dbReference type="Pfam" id="PF00717"/>
    </source>
</evidence>
<keyword evidence="6" id="KW-0742">SOS response</keyword>
<keyword evidence="2" id="KW-0227">DNA damage</keyword>
<evidence type="ECO:0000256" key="1">
    <source>
        <dbReference type="ARBA" id="ARBA00007484"/>
    </source>
</evidence>
<evidence type="ECO:0000256" key="5">
    <source>
        <dbReference type="ARBA" id="ARBA00023204"/>
    </source>
</evidence>
<dbReference type="PANTHER" id="PTHR33516:SF2">
    <property type="entry name" value="LEXA REPRESSOR-RELATED"/>
    <property type="match status" value="1"/>
</dbReference>
<evidence type="ECO:0000256" key="8">
    <source>
        <dbReference type="SAM" id="MobiDB-lite"/>
    </source>
</evidence>
<feature type="compositionally biased region" description="Basic and acidic residues" evidence="8">
    <location>
        <begin position="1"/>
        <end position="13"/>
    </location>
</feature>
<keyword evidence="4 7" id="KW-0068">Autocatalytic cleavage</keyword>
<evidence type="ECO:0000256" key="3">
    <source>
        <dbReference type="ARBA" id="ARBA00022801"/>
    </source>
</evidence>
<dbReference type="InterPro" id="IPR036286">
    <property type="entry name" value="LexA/Signal_pep-like_sf"/>
</dbReference>
<keyword evidence="5" id="KW-0234">DNA repair</keyword>
<evidence type="ECO:0000313" key="10">
    <source>
        <dbReference type="EMBL" id="XDS43711.1"/>
    </source>
</evidence>
<dbReference type="InterPro" id="IPR006197">
    <property type="entry name" value="Peptidase_S24_LexA"/>
</dbReference>
<dbReference type="AlphaFoldDB" id="A0AB39U3Z3"/>
<dbReference type="EMBL" id="CP129674">
    <property type="protein sequence ID" value="XDS43711.1"/>
    <property type="molecule type" value="Genomic_DNA"/>
</dbReference>
<keyword evidence="3 7" id="KW-0378">Hydrolase</keyword>
<dbReference type="RefSeq" id="WP_369343306.1">
    <property type="nucleotide sequence ID" value="NZ_CP129674.1"/>
</dbReference>
<dbReference type="PRINTS" id="PR00726">
    <property type="entry name" value="LEXASERPTASE"/>
</dbReference>
<dbReference type="PANTHER" id="PTHR33516">
    <property type="entry name" value="LEXA REPRESSOR"/>
    <property type="match status" value="1"/>
</dbReference>
<evidence type="ECO:0000256" key="6">
    <source>
        <dbReference type="ARBA" id="ARBA00023236"/>
    </source>
</evidence>
<evidence type="ECO:0000256" key="2">
    <source>
        <dbReference type="ARBA" id="ARBA00022763"/>
    </source>
</evidence>
<dbReference type="InterPro" id="IPR015927">
    <property type="entry name" value="Peptidase_S24_S26A/B/C"/>
</dbReference>
<dbReference type="CDD" id="cd06529">
    <property type="entry name" value="S24_LexA-like"/>
    <property type="match status" value="1"/>
</dbReference>
<comment type="similarity">
    <text evidence="1 7">Belongs to the peptidase S24 family.</text>
</comment>
<dbReference type="GO" id="GO:0003677">
    <property type="term" value="F:DNA binding"/>
    <property type="evidence" value="ECO:0007669"/>
    <property type="project" value="InterPro"/>
</dbReference>
<proteinExistence type="inferred from homology"/>
<dbReference type="Pfam" id="PF00717">
    <property type="entry name" value="Peptidase_S24"/>
    <property type="match status" value="1"/>
</dbReference>
<evidence type="ECO:0000256" key="4">
    <source>
        <dbReference type="ARBA" id="ARBA00022813"/>
    </source>
</evidence>
<dbReference type="GO" id="GO:0006281">
    <property type="term" value="P:DNA repair"/>
    <property type="evidence" value="ECO:0007669"/>
    <property type="project" value="UniProtKB-KW"/>
</dbReference>